<dbReference type="GO" id="GO:0006357">
    <property type="term" value="P:regulation of transcription by RNA polymerase II"/>
    <property type="evidence" value="ECO:0007669"/>
    <property type="project" value="TreeGrafter"/>
</dbReference>
<evidence type="ECO:0000256" key="5">
    <source>
        <dbReference type="ARBA" id="ARBA00023015"/>
    </source>
</evidence>
<evidence type="ECO:0000256" key="7">
    <source>
        <dbReference type="ARBA" id="ARBA00023242"/>
    </source>
</evidence>
<evidence type="ECO:0000256" key="3">
    <source>
        <dbReference type="ARBA" id="ARBA00022771"/>
    </source>
</evidence>
<keyword evidence="6" id="KW-0804">Transcription</keyword>
<feature type="domain" description="C2H2-type" evidence="9">
    <location>
        <begin position="160"/>
        <end position="187"/>
    </location>
</feature>
<organism evidence="10 11">
    <name type="scientific">Lojkania enalia</name>
    <dbReference type="NCBI Taxonomy" id="147567"/>
    <lineage>
        <taxon>Eukaryota</taxon>
        <taxon>Fungi</taxon>
        <taxon>Dikarya</taxon>
        <taxon>Ascomycota</taxon>
        <taxon>Pezizomycotina</taxon>
        <taxon>Dothideomycetes</taxon>
        <taxon>Pleosporomycetidae</taxon>
        <taxon>Pleosporales</taxon>
        <taxon>Pleosporales incertae sedis</taxon>
        <taxon>Lojkania</taxon>
    </lineage>
</organism>
<dbReference type="AlphaFoldDB" id="A0A9P4KIK9"/>
<evidence type="ECO:0000256" key="2">
    <source>
        <dbReference type="ARBA" id="ARBA00022723"/>
    </source>
</evidence>
<evidence type="ECO:0000259" key="9">
    <source>
        <dbReference type="PROSITE" id="PS50157"/>
    </source>
</evidence>
<dbReference type="EMBL" id="ML986592">
    <property type="protein sequence ID" value="KAF2267295.1"/>
    <property type="molecule type" value="Genomic_DNA"/>
</dbReference>
<keyword evidence="7" id="KW-0539">Nucleus</keyword>
<evidence type="ECO:0000313" key="11">
    <source>
        <dbReference type="Proteomes" id="UP000800093"/>
    </source>
</evidence>
<keyword evidence="4" id="KW-0862">Zinc</keyword>
<dbReference type="Proteomes" id="UP000800093">
    <property type="component" value="Unassembled WGS sequence"/>
</dbReference>
<dbReference type="PROSITE" id="PS00028">
    <property type="entry name" value="ZINC_FINGER_C2H2_1"/>
    <property type="match status" value="2"/>
</dbReference>
<protein>
    <recommendedName>
        <fullName evidence="9">C2H2-type domain-containing protein</fullName>
    </recommendedName>
</protein>
<comment type="caution">
    <text evidence="10">The sequence shown here is derived from an EMBL/GenBank/DDBJ whole genome shotgun (WGS) entry which is preliminary data.</text>
</comment>
<accession>A0A9P4KIK9</accession>
<dbReference type="GO" id="GO:0005634">
    <property type="term" value="C:nucleus"/>
    <property type="evidence" value="ECO:0007669"/>
    <property type="project" value="UniProtKB-SubCell"/>
</dbReference>
<keyword evidence="5" id="KW-0805">Transcription regulation</keyword>
<name>A0A9P4KIK9_9PLEO</name>
<sequence length="446" mass="50374">MDSETVMFSSAYPHAVLGPAHLDRNFELFSYSSRTPKTLPSSSYHVNPDDIVALYSWDLNCDSTSHSMSAGSGFSPQYQDSSLRFWHDDGLMWSLRAWSDTTEPNIAPLLPSNDFVFSPQDSVASCPFPATLSEQSEIVGSRQPPQLPCTSLGSSWDKSLGCSWCGRLFGWPSQLRKHQKIHDHSTRAHSCKQCHMRFLYPKDLRRHQNTKHRLSGSSTKVFRCRVSGCRLKKEFTRLDKLREHEKQHSSRSSLQDSSALLEEIRNSSDMNISRRSPCSSFQSLKAEPTSHISTTTQSKPFTCPFKGDGCDRAYNFNSSVDLARHFRSVHSSLLPEDAHGFYKCAYRGCKNSSKLYPRKDNFKRHVMAVHPEVEADDLVESSKCIPSNVKVHPKQLKIIKSERQSYSSLLATFGTLQNIGSDIIIPSFDNPTQSSSLKREIKTYAT</sequence>
<dbReference type="PANTHER" id="PTHR46179:SF13">
    <property type="entry name" value="C2H2-TYPE DOMAIN-CONTAINING PROTEIN"/>
    <property type="match status" value="1"/>
</dbReference>
<evidence type="ECO:0000256" key="1">
    <source>
        <dbReference type="ARBA" id="ARBA00004123"/>
    </source>
</evidence>
<dbReference type="SUPFAM" id="SSF57667">
    <property type="entry name" value="beta-beta-alpha zinc fingers"/>
    <property type="match status" value="1"/>
</dbReference>
<dbReference type="InterPro" id="IPR051061">
    <property type="entry name" value="Zinc_finger_trans_reg"/>
</dbReference>
<evidence type="ECO:0000256" key="8">
    <source>
        <dbReference type="PROSITE-ProRule" id="PRU00042"/>
    </source>
</evidence>
<reference evidence="11" key="1">
    <citation type="journal article" date="2020" name="Stud. Mycol.">
        <title>101 Dothideomycetes genomes: A test case for predicting lifestyles and emergence of pathogens.</title>
        <authorList>
            <person name="Haridas S."/>
            <person name="Albert R."/>
            <person name="Binder M."/>
            <person name="Bloem J."/>
            <person name="LaButti K."/>
            <person name="Salamov A."/>
            <person name="Andreopoulos B."/>
            <person name="Baker S."/>
            <person name="Barry K."/>
            <person name="Bills G."/>
            <person name="Bluhm B."/>
            <person name="Cannon C."/>
            <person name="Castanera R."/>
            <person name="Culley D."/>
            <person name="Daum C."/>
            <person name="Ezra D."/>
            <person name="Gonzalez J."/>
            <person name="Henrissat B."/>
            <person name="Kuo A."/>
            <person name="Liang C."/>
            <person name="Lipzen A."/>
            <person name="Lutzoni F."/>
            <person name="Magnuson J."/>
            <person name="Mondo S."/>
            <person name="Nolan M."/>
            <person name="Ohm R."/>
            <person name="Pangilinan J."/>
            <person name="Park H.-J."/>
            <person name="Ramirez L."/>
            <person name="Alfaro M."/>
            <person name="Sun H."/>
            <person name="Tritt A."/>
            <person name="Yoshinaga Y."/>
            <person name="Zwiers L.-H."/>
            <person name="Turgeon B."/>
            <person name="Goodwin S."/>
            <person name="Spatafora J."/>
            <person name="Crous P."/>
            <person name="Grigoriev I."/>
        </authorList>
    </citation>
    <scope>NUCLEOTIDE SEQUENCE [LARGE SCALE GENOMIC DNA]</scope>
    <source>
        <strain evidence="11">CBS 304.66</strain>
    </source>
</reference>
<keyword evidence="3 8" id="KW-0863">Zinc-finger</keyword>
<dbReference type="SMART" id="SM00355">
    <property type="entry name" value="ZnF_C2H2"/>
    <property type="match status" value="5"/>
</dbReference>
<proteinExistence type="predicted"/>
<dbReference type="OrthoDB" id="8922241at2759"/>
<keyword evidence="11" id="KW-1185">Reference proteome</keyword>
<keyword evidence="2" id="KW-0479">Metal-binding</keyword>
<feature type="domain" description="C2H2-type" evidence="9">
    <location>
        <begin position="189"/>
        <end position="212"/>
    </location>
</feature>
<evidence type="ECO:0000256" key="4">
    <source>
        <dbReference type="ARBA" id="ARBA00022833"/>
    </source>
</evidence>
<dbReference type="InterPro" id="IPR036236">
    <property type="entry name" value="Znf_C2H2_sf"/>
</dbReference>
<gene>
    <name evidence="10" type="ORF">CC78DRAFT_577247</name>
</gene>
<evidence type="ECO:0000313" key="10">
    <source>
        <dbReference type="EMBL" id="KAF2267295.1"/>
    </source>
</evidence>
<comment type="subcellular location">
    <subcellularLocation>
        <location evidence="1">Nucleus</location>
    </subcellularLocation>
</comment>
<dbReference type="InterPro" id="IPR013087">
    <property type="entry name" value="Znf_C2H2_type"/>
</dbReference>
<dbReference type="GO" id="GO:0008270">
    <property type="term" value="F:zinc ion binding"/>
    <property type="evidence" value="ECO:0007669"/>
    <property type="project" value="UniProtKB-KW"/>
</dbReference>
<dbReference type="PANTHER" id="PTHR46179">
    <property type="entry name" value="ZINC FINGER PROTEIN"/>
    <property type="match status" value="1"/>
</dbReference>
<evidence type="ECO:0000256" key="6">
    <source>
        <dbReference type="ARBA" id="ARBA00023163"/>
    </source>
</evidence>
<dbReference type="PROSITE" id="PS50157">
    <property type="entry name" value="ZINC_FINGER_C2H2_2"/>
    <property type="match status" value="2"/>
</dbReference>
<dbReference type="Gene3D" id="3.30.160.60">
    <property type="entry name" value="Classic Zinc Finger"/>
    <property type="match status" value="2"/>
</dbReference>